<dbReference type="Pfam" id="PF23562">
    <property type="entry name" value="AMP-binding_C_3"/>
    <property type="match status" value="1"/>
</dbReference>
<dbReference type="InterPro" id="IPR020459">
    <property type="entry name" value="AMP-binding"/>
</dbReference>
<dbReference type="PANTHER" id="PTHR43813">
    <property type="entry name" value="ACYL-ACTIVATING ENZYME 16, CHLOROPLASTIC-RELATED"/>
    <property type="match status" value="1"/>
</dbReference>
<reference evidence="3" key="2">
    <citation type="submission" date="2008-08" db="EMBL/GenBank/DDBJ databases">
        <authorList>
            <consortium name="Diatom Consortium"/>
            <person name="Grigoriev I."/>
            <person name="Grimwood J."/>
            <person name="Kuo A."/>
            <person name="Otillar R.P."/>
            <person name="Salamov A."/>
            <person name="Detter J.C."/>
            <person name="Lindquist E."/>
            <person name="Shapiro H."/>
            <person name="Lucas S."/>
            <person name="Glavina del Rio T."/>
            <person name="Pitluck S."/>
            <person name="Rokhsar D."/>
            <person name="Bowler C."/>
        </authorList>
    </citation>
    <scope>GENOME REANNOTATION</scope>
    <source>
        <strain evidence="3">CCAP 1055/1</strain>
    </source>
</reference>
<proteinExistence type="predicted"/>
<reference evidence="2 3" key="1">
    <citation type="journal article" date="2008" name="Nature">
        <title>The Phaeodactylum genome reveals the evolutionary history of diatom genomes.</title>
        <authorList>
            <person name="Bowler C."/>
            <person name="Allen A.E."/>
            <person name="Badger J.H."/>
            <person name="Grimwood J."/>
            <person name="Jabbari K."/>
            <person name="Kuo A."/>
            <person name="Maheswari U."/>
            <person name="Martens C."/>
            <person name="Maumus F."/>
            <person name="Otillar R.P."/>
            <person name="Rayko E."/>
            <person name="Salamov A."/>
            <person name="Vandepoele K."/>
            <person name="Beszteri B."/>
            <person name="Gruber A."/>
            <person name="Heijde M."/>
            <person name="Katinka M."/>
            <person name="Mock T."/>
            <person name="Valentin K."/>
            <person name="Verret F."/>
            <person name="Berges J.A."/>
            <person name="Brownlee C."/>
            <person name="Cadoret J.P."/>
            <person name="Chiovitti A."/>
            <person name="Choi C.J."/>
            <person name="Coesel S."/>
            <person name="De Martino A."/>
            <person name="Detter J.C."/>
            <person name="Durkin C."/>
            <person name="Falciatore A."/>
            <person name="Fournet J."/>
            <person name="Haruta M."/>
            <person name="Huysman M.J."/>
            <person name="Jenkins B.D."/>
            <person name="Jiroutova K."/>
            <person name="Jorgensen R.E."/>
            <person name="Joubert Y."/>
            <person name="Kaplan A."/>
            <person name="Kroger N."/>
            <person name="Kroth P.G."/>
            <person name="La Roche J."/>
            <person name="Lindquist E."/>
            <person name="Lommer M."/>
            <person name="Martin-Jezequel V."/>
            <person name="Lopez P.J."/>
            <person name="Lucas S."/>
            <person name="Mangogna M."/>
            <person name="McGinnis K."/>
            <person name="Medlin L.K."/>
            <person name="Montsant A."/>
            <person name="Oudot-Le Secq M.P."/>
            <person name="Napoli C."/>
            <person name="Obornik M."/>
            <person name="Parker M.S."/>
            <person name="Petit J.L."/>
            <person name="Porcel B.M."/>
            <person name="Poulsen N."/>
            <person name="Robison M."/>
            <person name="Rychlewski L."/>
            <person name="Rynearson T.A."/>
            <person name="Schmutz J."/>
            <person name="Shapiro H."/>
            <person name="Siaut M."/>
            <person name="Stanley M."/>
            <person name="Sussman M.R."/>
            <person name="Taylor A.R."/>
            <person name="Vardi A."/>
            <person name="von Dassow P."/>
            <person name="Vyverman W."/>
            <person name="Willis A."/>
            <person name="Wyrwicz L.S."/>
            <person name="Rokhsar D.S."/>
            <person name="Weissenbach J."/>
            <person name="Armbrust E.V."/>
            <person name="Green B.R."/>
            <person name="Van de Peer Y."/>
            <person name="Grigoriev I.V."/>
        </authorList>
    </citation>
    <scope>NUCLEOTIDE SEQUENCE [LARGE SCALE GENOMIC DNA]</scope>
    <source>
        <strain evidence="2 3">CCAP 1055/1</strain>
    </source>
</reference>
<dbReference type="PRINTS" id="PR00154">
    <property type="entry name" value="AMPBINDING"/>
</dbReference>
<evidence type="ECO:0000313" key="2">
    <source>
        <dbReference type="EMBL" id="EEC48472.1"/>
    </source>
</evidence>
<name>B7FZ42_PHATC</name>
<dbReference type="GeneID" id="7201128"/>
<evidence type="ECO:0000313" key="3">
    <source>
        <dbReference type="Proteomes" id="UP000000759"/>
    </source>
</evidence>
<dbReference type="InParanoid" id="B7FZ42"/>
<dbReference type="Pfam" id="PF00501">
    <property type="entry name" value="AMP-binding"/>
    <property type="match status" value="1"/>
</dbReference>
<organism evidence="2 3">
    <name type="scientific">Phaeodactylum tricornutum (strain CCAP 1055/1)</name>
    <dbReference type="NCBI Taxonomy" id="556484"/>
    <lineage>
        <taxon>Eukaryota</taxon>
        <taxon>Sar</taxon>
        <taxon>Stramenopiles</taxon>
        <taxon>Ochrophyta</taxon>
        <taxon>Bacillariophyta</taxon>
        <taxon>Bacillariophyceae</taxon>
        <taxon>Bacillariophycidae</taxon>
        <taxon>Naviculales</taxon>
        <taxon>Phaeodactylaceae</taxon>
        <taxon>Phaeodactylum</taxon>
    </lineage>
</organism>
<dbReference type="Gene3D" id="3.40.50.12780">
    <property type="entry name" value="N-terminal domain of ligase-like"/>
    <property type="match status" value="1"/>
</dbReference>
<dbReference type="InterPro" id="IPR042099">
    <property type="entry name" value="ANL_N_sf"/>
</dbReference>
<dbReference type="OrthoDB" id="1700726at2759"/>
<dbReference type="InterPro" id="IPR052987">
    <property type="entry name" value="Chloroplast_AMP-bd_Enzymes"/>
</dbReference>
<dbReference type="EMBL" id="CM000611">
    <property type="protein sequence ID" value="EEC48472.1"/>
    <property type="molecule type" value="Genomic_DNA"/>
</dbReference>
<dbReference type="PROSITE" id="PS00455">
    <property type="entry name" value="AMP_BINDING"/>
    <property type="match status" value="1"/>
</dbReference>
<gene>
    <name evidence="2" type="ORF">PHATRDRAFT_12420</name>
</gene>
<dbReference type="Proteomes" id="UP000000759">
    <property type="component" value="Chromosome 8"/>
</dbReference>
<protein>
    <recommendedName>
        <fullName evidence="1">AMP-dependent synthetase/ligase domain-containing protein</fullName>
    </recommendedName>
</protein>
<dbReference type="InterPro" id="IPR020845">
    <property type="entry name" value="AMP-binding_CS"/>
</dbReference>
<evidence type="ECO:0000259" key="1">
    <source>
        <dbReference type="Pfam" id="PF00501"/>
    </source>
</evidence>
<keyword evidence="3" id="KW-1185">Reference proteome</keyword>
<dbReference type="PaxDb" id="2850-Phatr12420"/>
<dbReference type="AlphaFoldDB" id="B7FZ42"/>
<dbReference type="eggNOG" id="KOG1256">
    <property type="taxonomic scope" value="Eukaryota"/>
</dbReference>
<feature type="domain" description="AMP-dependent synthetase/ligase" evidence="1">
    <location>
        <begin position="25"/>
        <end position="470"/>
    </location>
</feature>
<dbReference type="STRING" id="556484.B7FZ42"/>
<dbReference type="RefSeq" id="XP_002180281.1">
    <property type="nucleotide sequence ID" value="XM_002180245.1"/>
</dbReference>
<accession>B7FZ42</accession>
<dbReference type="PANTHER" id="PTHR43813:SF1">
    <property type="entry name" value="ACYL-ACTIVATING ENZYME 16, CHLOROPLASTIC-RELATED"/>
    <property type="match status" value="1"/>
</dbReference>
<sequence>LIGKLHTMRDTLRNCPQLWTELSRNCGDKRALLDEHMCDDKVDVTFAEMNTIVRKSAAVFQSLGVKPGVNVAILGENSARWLMVDHGIQMAGGASAVRGADAPLDELRYIYEQSDSAGIVVVQGPKLLEKLASDASAKGMHRLGEELTKMVDKYGLTVRVFADLLEEVQPVTDEQIPVLGRDDLATIVYTSGTTGRPKGVMLTHGNLIHQIGHRVGTETRYDESEPLPDETMLSLLPVWHITERSFELWMLARGCNVVYSSIRTFKNDLAKHRPEWAVLVPRVLEKIATGVQDKFSSGSLPVKLLSKLFTSTSKAAAKHRKITQGYVVGEQPPGAMEKLASKALLVALSPLNAVGNKIVWSKVQNGFGGRMRTIMSGGSALSGSLEEFYEAAGLTIIVAYGLTECAPLISHRRRDANLVTGGCVGTACIDTELRVVSPESKASTTPRPALPAGEVGVVIARGPQIMKGYYKDVAETKKAIDQFGFFDTGDLGRVNPATGDLILTGRAKDTIVLSNGENVEPGPLEDAILGELSLIEQVMLTGQDGRKLTAIVVLSPSELANEGFLSKDEGALMQKRNEQVNDPKSTKRFQKWEQVKDVYVTLEPFAMANGQLTQSYKVKRPFVLERYEDELSK</sequence>
<dbReference type="InterPro" id="IPR000873">
    <property type="entry name" value="AMP-dep_synth/lig_dom"/>
</dbReference>
<dbReference type="KEGG" id="pti:PHATRDRAFT_12420"/>
<feature type="non-terminal residue" evidence="2">
    <location>
        <position position="1"/>
    </location>
</feature>
<dbReference type="SUPFAM" id="SSF56801">
    <property type="entry name" value="Acetyl-CoA synthetase-like"/>
    <property type="match status" value="1"/>
</dbReference>